<dbReference type="InterPro" id="IPR053146">
    <property type="entry name" value="QDO-like"/>
</dbReference>
<dbReference type="Gene3D" id="2.60.120.10">
    <property type="entry name" value="Jelly Rolls"/>
    <property type="match status" value="1"/>
</dbReference>
<protein>
    <submittedName>
        <fullName evidence="2">Cupin domain-containing protein</fullName>
    </submittedName>
</protein>
<sequence>MSYPEPVYTGGAGEINAQYRPAGTTPNFLPRSGGSTHYLATTESTHGEFGLYRINMGPRAGGPAEHFHRSISESFFILDGTVRIYDGERWTDTTPGDFLYVPQGGLHAFRNDSDEPASMLLLFTPGAPREEYFETVGQVSDWPEKERAEFFIKHDTYWTD</sequence>
<dbReference type="EMBL" id="JBHSJE010000001">
    <property type="protein sequence ID" value="MFC4977362.1"/>
    <property type="molecule type" value="Genomic_DNA"/>
</dbReference>
<accession>A0ABV9V2K8</accession>
<organism evidence="2 3">
    <name type="scientific">Streptomyces atroolivaceus</name>
    <dbReference type="NCBI Taxonomy" id="66869"/>
    <lineage>
        <taxon>Bacteria</taxon>
        <taxon>Bacillati</taxon>
        <taxon>Actinomycetota</taxon>
        <taxon>Actinomycetes</taxon>
        <taxon>Kitasatosporales</taxon>
        <taxon>Streptomycetaceae</taxon>
        <taxon>Streptomyces</taxon>
    </lineage>
</organism>
<proteinExistence type="predicted"/>
<comment type="caution">
    <text evidence="2">The sequence shown here is derived from an EMBL/GenBank/DDBJ whole genome shotgun (WGS) entry which is preliminary data.</text>
</comment>
<dbReference type="InterPro" id="IPR011051">
    <property type="entry name" value="RmlC_Cupin_sf"/>
</dbReference>
<evidence type="ECO:0000313" key="2">
    <source>
        <dbReference type="EMBL" id="MFC4977362.1"/>
    </source>
</evidence>
<dbReference type="SUPFAM" id="SSF51182">
    <property type="entry name" value="RmlC-like cupins"/>
    <property type="match status" value="1"/>
</dbReference>
<dbReference type="InterPro" id="IPR014710">
    <property type="entry name" value="RmlC-like_jellyroll"/>
</dbReference>
<name>A0ABV9V2K8_STRAZ</name>
<dbReference type="GeneID" id="31232215"/>
<evidence type="ECO:0000259" key="1">
    <source>
        <dbReference type="Pfam" id="PF07883"/>
    </source>
</evidence>
<feature type="domain" description="Cupin type-2" evidence="1">
    <location>
        <begin position="54"/>
        <end position="122"/>
    </location>
</feature>
<dbReference type="RefSeq" id="WP_033298017.1">
    <property type="nucleotide sequence ID" value="NZ_JBFAGR010000009.1"/>
</dbReference>
<reference evidence="3" key="1">
    <citation type="journal article" date="2019" name="Int. J. Syst. Evol. Microbiol.">
        <title>The Global Catalogue of Microorganisms (GCM) 10K type strain sequencing project: providing services to taxonomists for standard genome sequencing and annotation.</title>
        <authorList>
            <consortium name="The Broad Institute Genomics Platform"/>
            <consortium name="The Broad Institute Genome Sequencing Center for Infectious Disease"/>
            <person name="Wu L."/>
            <person name="Ma J."/>
        </authorList>
    </citation>
    <scope>NUCLEOTIDE SEQUENCE [LARGE SCALE GENOMIC DNA]</scope>
    <source>
        <strain evidence="3">ICMP 257</strain>
    </source>
</reference>
<dbReference type="InterPro" id="IPR013096">
    <property type="entry name" value="Cupin_2"/>
</dbReference>
<gene>
    <name evidence="2" type="ORF">ACFPL4_03170</name>
</gene>
<dbReference type="Pfam" id="PF07883">
    <property type="entry name" value="Cupin_2"/>
    <property type="match status" value="1"/>
</dbReference>
<dbReference type="PANTHER" id="PTHR36440:SF1">
    <property type="entry name" value="PUTATIVE (AFU_ORTHOLOGUE AFUA_8G07350)-RELATED"/>
    <property type="match status" value="1"/>
</dbReference>
<dbReference type="PANTHER" id="PTHR36440">
    <property type="entry name" value="PUTATIVE (AFU_ORTHOLOGUE AFUA_8G07350)-RELATED"/>
    <property type="match status" value="1"/>
</dbReference>
<evidence type="ECO:0000313" key="3">
    <source>
        <dbReference type="Proteomes" id="UP001595908"/>
    </source>
</evidence>
<dbReference type="Proteomes" id="UP001595908">
    <property type="component" value="Unassembled WGS sequence"/>
</dbReference>
<keyword evidence="3" id="KW-1185">Reference proteome</keyword>